<accession>A0A6C2U318</accession>
<dbReference type="InterPro" id="IPR003675">
    <property type="entry name" value="Rce1/LyrA-like_dom"/>
</dbReference>
<feature type="transmembrane region" description="Helical" evidence="1">
    <location>
        <begin position="230"/>
        <end position="247"/>
    </location>
</feature>
<dbReference type="InterPro" id="IPR052710">
    <property type="entry name" value="CAAX_protease"/>
</dbReference>
<dbReference type="PANTHER" id="PTHR36435">
    <property type="entry name" value="SLR1288 PROTEIN"/>
    <property type="match status" value="1"/>
</dbReference>
<feature type="transmembrane region" description="Helical" evidence="1">
    <location>
        <begin position="208"/>
        <end position="224"/>
    </location>
</feature>
<keyword evidence="1" id="KW-0472">Membrane</keyword>
<name>A0A6C2U318_PONDE</name>
<feature type="transmembrane region" description="Helical" evidence="1">
    <location>
        <begin position="90"/>
        <end position="110"/>
    </location>
</feature>
<evidence type="ECO:0000313" key="4">
    <source>
        <dbReference type="Proteomes" id="UP000366872"/>
    </source>
</evidence>
<feature type="domain" description="CAAX prenyl protease 2/Lysostaphin resistance protein A-like" evidence="2">
    <location>
        <begin position="257"/>
        <end position="313"/>
    </location>
</feature>
<dbReference type="Proteomes" id="UP000366872">
    <property type="component" value="Unassembled WGS sequence"/>
</dbReference>
<keyword evidence="1" id="KW-1133">Transmembrane helix</keyword>
<keyword evidence="4" id="KW-1185">Reference proteome</keyword>
<feature type="transmembrane region" description="Helical" evidence="1">
    <location>
        <begin position="15"/>
        <end position="36"/>
    </location>
</feature>
<reference evidence="3 4" key="1">
    <citation type="submission" date="2019-04" db="EMBL/GenBank/DDBJ databases">
        <authorList>
            <person name="Van Vliet M D."/>
        </authorList>
    </citation>
    <scope>NUCLEOTIDE SEQUENCE [LARGE SCALE GENOMIC DNA]</scope>
    <source>
        <strain evidence="3 4">F1</strain>
    </source>
</reference>
<evidence type="ECO:0000259" key="2">
    <source>
        <dbReference type="Pfam" id="PF02517"/>
    </source>
</evidence>
<feature type="transmembrane region" description="Helical" evidence="1">
    <location>
        <begin position="178"/>
        <end position="196"/>
    </location>
</feature>
<dbReference type="AlphaFoldDB" id="A0A6C2U318"/>
<feature type="transmembrane region" description="Helical" evidence="1">
    <location>
        <begin position="131"/>
        <end position="158"/>
    </location>
</feature>
<dbReference type="RefSeq" id="WP_168442244.1">
    <property type="nucleotide sequence ID" value="NZ_CAAHFG010000001.1"/>
</dbReference>
<feature type="transmembrane region" description="Helical" evidence="1">
    <location>
        <begin position="56"/>
        <end position="78"/>
    </location>
</feature>
<evidence type="ECO:0000313" key="3">
    <source>
        <dbReference type="EMBL" id="VGO14199.1"/>
    </source>
</evidence>
<feature type="transmembrane region" description="Helical" evidence="1">
    <location>
        <begin position="299"/>
        <end position="319"/>
    </location>
</feature>
<dbReference type="Pfam" id="PF02517">
    <property type="entry name" value="Rce1-like"/>
    <property type="match status" value="2"/>
</dbReference>
<protein>
    <recommendedName>
        <fullName evidence="2">CAAX prenyl protease 2/Lysostaphin resistance protein A-like domain-containing protein</fullName>
    </recommendedName>
</protein>
<proteinExistence type="predicted"/>
<evidence type="ECO:0000256" key="1">
    <source>
        <dbReference type="SAM" id="Phobius"/>
    </source>
</evidence>
<feature type="transmembrane region" description="Helical" evidence="1">
    <location>
        <begin position="259"/>
        <end position="287"/>
    </location>
</feature>
<dbReference type="EMBL" id="CAAHFG010000001">
    <property type="protein sequence ID" value="VGO14199.1"/>
    <property type="molecule type" value="Genomic_DNA"/>
</dbReference>
<dbReference type="PANTHER" id="PTHR36435:SF1">
    <property type="entry name" value="CAAX AMINO TERMINAL PROTEASE FAMILY PROTEIN"/>
    <property type="match status" value="1"/>
</dbReference>
<feature type="domain" description="CAAX prenyl protease 2/Lysostaphin resistance protein A-like" evidence="2">
    <location>
        <begin position="176"/>
        <end position="252"/>
    </location>
</feature>
<dbReference type="GO" id="GO:0004175">
    <property type="term" value="F:endopeptidase activity"/>
    <property type="evidence" value="ECO:0007669"/>
    <property type="project" value="UniProtKB-ARBA"/>
</dbReference>
<gene>
    <name evidence="3" type="ORF">PDESU_02758</name>
</gene>
<sequence>MEELLANTESGIRELFRSIEYVLLVCGLFTLLLFALHRRRNPPDTPTLNRQLANRALGAVEIFSIVQLYLVLLFLAMFSGRLFYEEQIPTAKLGIALLIYTLVSLAIFTNNRRRKKTMASGFGMGLAQLRYAGLAPFFYLAIVPLLLVSGALLKWLGYELPLQENAQQFVESNPAQRILFAVMAIVAAPFFEELLFRGILLPALLKRMGLACSTLLVSCLFALMHFNFLLLLIAFTPAAIVCILLWPSQKPWLRGLARVAFGLVLLSSAGITFANGSFHSFVSLMILSSGVSLAYWRTGSLWTSIGMHAIFNGVTLYTLNMVG</sequence>
<organism evidence="3 4">
    <name type="scientific">Pontiella desulfatans</name>
    <dbReference type="NCBI Taxonomy" id="2750659"/>
    <lineage>
        <taxon>Bacteria</taxon>
        <taxon>Pseudomonadati</taxon>
        <taxon>Kiritimatiellota</taxon>
        <taxon>Kiritimatiellia</taxon>
        <taxon>Kiritimatiellales</taxon>
        <taxon>Pontiellaceae</taxon>
        <taxon>Pontiella</taxon>
    </lineage>
</organism>
<dbReference type="GO" id="GO:0080120">
    <property type="term" value="P:CAAX-box protein maturation"/>
    <property type="evidence" value="ECO:0007669"/>
    <property type="project" value="UniProtKB-ARBA"/>
</dbReference>
<keyword evidence="1" id="KW-0812">Transmembrane</keyword>